<dbReference type="Proteomes" id="UP000507222">
    <property type="component" value="Unassembled WGS sequence"/>
</dbReference>
<evidence type="ECO:0000313" key="1">
    <source>
        <dbReference type="EMBL" id="CAB4284208.1"/>
    </source>
</evidence>
<proteinExistence type="predicted"/>
<accession>A0A6J5VE70</accession>
<organism evidence="1 2">
    <name type="scientific">Prunus armeniaca</name>
    <name type="common">Apricot</name>
    <name type="synonym">Armeniaca vulgaris</name>
    <dbReference type="NCBI Taxonomy" id="36596"/>
    <lineage>
        <taxon>Eukaryota</taxon>
        <taxon>Viridiplantae</taxon>
        <taxon>Streptophyta</taxon>
        <taxon>Embryophyta</taxon>
        <taxon>Tracheophyta</taxon>
        <taxon>Spermatophyta</taxon>
        <taxon>Magnoliopsida</taxon>
        <taxon>eudicotyledons</taxon>
        <taxon>Gunneridae</taxon>
        <taxon>Pentapetalae</taxon>
        <taxon>rosids</taxon>
        <taxon>fabids</taxon>
        <taxon>Rosales</taxon>
        <taxon>Rosaceae</taxon>
        <taxon>Amygdaloideae</taxon>
        <taxon>Amygdaleae</taxon>
        <taxon>Prunus</taxon>
    </lineage>
</organism>
<sequence length="88" mass="10608">MAKKEFANLEYRSDVLKFHRVMERIRENVKESHVELFRQTPFWGLFNSYHGGLIIEEAHRKSDIDIVSILKCFDKGENAFFFEFLNFF</sequence>
<protein>
    <submittedName>
        <fullName evidence="1">Uncharacterized protein</fullName>
    </submittedName>
</protein>
<name>A0A6J5VE70_PRUAR</name>
<reference evidence="1 2" key="1">
    <citation type="submission" date="2020-05" db="EMBL/GenBank/DDBJ databases">
        <authorList>
            <person name="Campoy J."/>
            <person name="Schneeberger K."/>
            <person name="Spophaly S."/>
        </authorList>
    </citation>
    <scope>NUCLEOTIDE SEQUENCE [LARGE SCALE GENOMIC DNA]</scope>
    <source>
        <strain evidence="1">PruArmRojPasFocal</strain>
    </source>
</reference>
<evidence type="ECO:0000313" key="2">
    <source>
        <dbReference type="Proteomes" id="UP000507222"/>
    </source>
</evidence>
<gene>
    <name evidence="1" type="ORF">CURHAP_LOCUS39683</name>
</gene>
<dbReference type="AlphaFoldDB" id="A0A6J5VE70"/>
<dbReference type="EMBL" id="CAEKDK010000006">
    <property type="protein sequence ID" value="CAB4284208.1"/>
    <property type="molecule type" value="Genomic_DNA"/>
</dbReference>